<sequence>MSLGGEPAEPEFYFEAGPIPFRTFDIMPRARRDRGGYQLSTWWNMEDKDGNFFEVKKRRGRMNIPTLRILQPNTNGVIWKKLADGDFCFETYGDLINMGTRQNEEDNRKN</sequence>
<protein>
    <submittedName>
        <fullName evidence="1">Uncharacterized protein</fullName>
    </submittedName>
</protein>
<proteinExistence type="predicted"/>
<name>A0A7S0G439_9RHOD</name>
<gene>
    <name evidence="1" type="ORF">RMAR0315_LOCUS6081</name>
</gene>
<accession>A0A7S0G439</accession>
<reference evidence="1" key="1">
    <citation type="submission" date="2021-01" db="EMBL/GenBank/DDBJ databases">
        <authorList>
            <person name="Corre E."/>
            <person name="Pelletier E."/>
            <person name="Niang G."/>
            <person name="Scheremetjew M."/>
            <person name="Finn R."/>
            <person name="Kale V."/>
            <person name="Holt S."/>
            <person name="Cochrane G."/>
            <person name="Meng A."/>
            <person name="Brown T."/>
            <person name="Cohen L."/>
        </authorList>
    </citation>
    <scope>NUCLEOTIDE SEQUENCE</scope>
    <source>
        <strain evidence="1">UTEX LB 2760</strain>
    </source>
</reference>
<dbReference type="EMBL" id="HBEK01011018">
    <property type="protein sequence ID" value="CAD8396094.1"/>
    <property type="molecule type" value="Transcribed_RNA"/>
</dbReference>
<dbReference type="AlphaFoldDB" id="A0A7S0G439"/>
<evidence type="ECO:0000313" key="1">
    <source>
        <dbReference type="EMBL" id="CAD8396094.1"/>
    </source>
</evidence>
<organism evidence="1">
    <name type="scientific">Rhodosorus marinus</name>
    <dbReference type="NCBI Taxonomy" id="101924"/>
    <lineage>
        <taxon>Eukaryota</taxon>
        <taxon>Rhodophyta</taxon>
        <taxon>Stylonematophyceae</taxon>
        <taxon>Stylonematales</taxon>
        <taxon>Stylonemataceae</taxon>
        <taxon>Rhodosorus</taxon>
    </lineage>
</organism>